<dbReference type="AlphaFoldDB" id="A0A5B8S223"/>
<dbReference type="Proteomes" id="UP000321172">
    <property type="component" value="Chromosome"/>
</dbReference>
<dbReference type="KEGG" id="ngf:FRF71_02920"/>
<dbReference type="SUPFAM" id="SSF47616">
    <property type="entry name" value="GST C-terminal domain-like"/>
    <property type="match status" value="1"/>
</dbReference>
<evidence type="ECO:0000313" key="4">
    <source>
        <dbReference type="Proteomes" id="UP000321172"/>
    </source>
</evidence>
<dbReference type="CDD" id="cd00299">
    <property type="entry name" value="GST_C_family"/>
    <property type="match status" value="1"/>
</dbReference>
<accession>A0A5B8S223</accession>
<dbReference type="InterPro" id="IPR004045">
    <property type="entry name" value="Glutathione_S-Trfase_N"/>
</dbReference>
<proteinExistence type="predicted"/>
<dbReference type="SUPFAM" id="SSF52833">
    <property type="entry name" value="Thioredoxin-like"/>
    <property type="match status" value="1"/>
</dbReference>
<name>A0A5B8S223_9SPHN</name>
<sequence length="384" mass="41963">MAGGQYILWATPHSLYAGKARSYLIKKGVPYREVSAADPEFLGEVIPQVGHMVIPVVRTPAGEIVQDTTAIIDTIEACTPAPDFTPPGPVQQVVAHLLDAFGSNYLLPLAMHYRWSYRDRQELFLRTEFARAIPHMPHEQRLETAGKLMTRFAGFLPNLGVTEAVIPAMEESYAELLAVLDKHFQQHPYLLGGRPSLADFGMMAPLYAHLARDPVPGFLMKTTAPNVFRWTERMNCAEIEDADFPGYNASFPAGDALPETLEALLKVVFAQWGPGLAADAACFDRWVGSLADPAPGQLVSHNGARQVHPHVGRVSYPWRGVTMERGSQPHSLWHFGRAQAAAAALTGAEAARLADLLDRTGGAAMMAIATTRPIRRENNVLVLG</sequence>
<protein>
    <submittedName>
        <fullName evidence="3">Glutathione S-transferase family protein</fullName>
    </submittedName>
</protein>
<gene>
    <name evidence="3" type="ORF">FRF71_02920</name>
</gene>
<evidence type="ECO:0000313" key="3">
    <source>
        <dbReference type="EMBL" id="QEA15174.1"/>
    </source>
</evidence>
<dbReference type="OrthoDB" id="7054557at2"/>
<dbReference type="InterPro" id="IPR036249">
    <property type="entry name" value="Thioredoxin-like_sf"/>
</dbReference>
<dbReference type="InterPro" id="IPR036282">
    <property type="entry name" value="Glutathione-S-Trfase_C_sf"/>
</dbReference>
<dbReference type="Gene3D" id="1.20.1050.10">
    <property type="match status" value="2"/>
</dbReference>
<evidence type="ECO:0000259" key="2">
    <source>
        <dbReference type="Pfam" id="PF13417"/>
    </source>
</evidence>
<dbReference type="Pfam" id="PF00043">
    <property type="entry name" value="GST_C"/>
    <property type="match status" value="1"/>
</dbReference>
<evidence type="ECO:0000259" key="1">
    <source>
        <dbReference type="Pfam" id="PF00043"/>
    </source>
</evidence>
<dbReference type="Gene3D" id="3.40.30.10">
    <property type="entry name" value="Glutaredoxin"/>
    <property type="match status" value="1"/>
</dbReference>
<dbReference type="InterPro" id="IPR004046">
    <property type="entry name" value="GST_C"/>
</dbReference>
<dbReference type="RefSeq" id="WP_147089155.1">
    <property type="nucleotide sequence ID" value="NZ_BAABJD010000002.1"/>
</dbReference>
<dbReference type="GO" id="GO:0016740">
    <property type="term" value="F:transferase activity"/>
    <property type="evidence" value="ECO:0007669"/>
    <property type="project" value="UniProtKB-KW"/>
</dbReference>
<dbReference type="EMBL" id="CP042345">
    <property type="protein sequence ID" value="QEA15174.1"/>
    <property type="molecule type" value="Genomic_DNA"/>
</dbReference>
<keyword evidence="4" id="KW-1185">Reference proteome</keyword>
<keyword evidence="3" id="KW-0808">Transferase</keyword>
<dbReference type="Pfam" id="PF13417">
    <property type="entry name" value="GST_N_3"/>
    <property type="match status" value="1"/>
</dbReference>
<feature type="domain" description="Glutathione S-transferase C-terminal" evidence="1">
    <location>
        <begin position="167"/>
        <end position="235"/>
    </location>
</feature>
<feature type="domain" description="GST N-terminal" evidence="2">
    <location>
        <begin position="10"/>
        <end position="78"/>
    </location>
</feature>
<organism evidence="3 4">
    <name type="scientific">Novosphingobium ginsenosidimutans</name>
    <dbReference type="NCBI Taxonomy" id="1176536"/>
    <lineage>
        <taxon>Bacteria</taxon>
        <taxon>Pseudomonadati</taxon>
        <taxon>Pseudomonadota</taxon>
        <taxon>Alphaproteobacteria</taxon>
        <taxon>Sphingomonadales</taxon>
        <taxon>Sphingomonadaceae</taxon>
        <taxon>Novosphingobium</taxon>
    </lineage>
</organism>
<reference evidence="3 4" key="1">
    <citation type="journal article" date="2013" name="J. Microbiol. Biotechnol.">
        <title>Novosphingobium ginsenosidimutans sp. nov., with the ability to convert ginsenoside.</title>
        <authorList>
            <person name="Kim J.K."/>
            <person name="He D."/>
            <person name="Liu Q.M."/>
            <person name="Park H.Y."/>
            <person name="Jung M.S."/>
            <person name="Yoon M.H."/>
            <person name="Kim S.C."/>
            <person name="Im W.T."/>
        </authorList>
    </citation>
    <scope>NUCLEOTIDE SEQUENCE [LARGE SCALE GENOMIC DNA]</scope>
    <source>
        <strain evidence="3 4">FW-6</strain>
    </source>
</reference>